<evidence type="ECO:0000256" key="11">
    <source>
        <dbReference type="ARBA" id="ARBA00023033"/>
    </source>
</evidence>
<comment type="pathway">
    <text evidence="3">Secondary metabolite biosynthesis; terpenoid biosynthesis.</text>
</comment>
<keyword evidence="9" id="KW-0560">Oxidoreductase</keyword>
<dbReference type="OrthoDB" id="1470350at2759"/>
<proteinExistence type="inferred from homology"/>
<evidence type="ECO:0000256" key="6">
    <source>
        <dbReference type="ARBA" id="ARBA00022692"/>
    </source>
</evidence>
<comment type="caution">
    <text evidence="15">The sequence shown here is derived from an EMBL/GenBank/DDBJ whole genome shotgun (WGS) entry which is preliminary data.</text>
</comment>
<evidence type="ECO:0000256" key="12">
    <source>
        <dbReference type="ARBA" id="ARBA00023136"/>
    </source>
</evidence>
<comment type="subcellular location">
    <subcellularLocation>
        <location evidence="2">Membrane</location>
    </subcellularLocation>
</comment>
<dbReference type="PANTHER" id="PTHR24305:SF166">
    <property type="entry name" value="CYTOCHROME P450 12A4, MITOCHONDRIAL-RELATED"/>
    <property type="match status" value="1"/>
</dbReference>
<dbReference type="InterPro" id="IPR002403">
    <property type="entry name" value="Cyt_P450_E_grp-IV"/>
</dbReference>
<comment type="cofactor">
    <cofactor evidence="1 13">
        <name>heme</name>
        <dbReference type="ChEBI" id="CHEBI:30413"/>
    </cofactor>
</comment>
<dbReference type="EMBL" id="JAACJM010000244">
    <property type="protein sequence ID" value="KAF5335263.1"/>
    <property type="molecule type" value="Genomic_DNA"/>
</dbReference>
<keyword evidence="8 14" id="KW-1133">Transmembrane helix</keyword>
<evidence type="ECO:0000313" key="16">
    <source>
        <dbReference type="Proteomes" id="UP000559256"/>
    </source>
</evidence>
<evidence type="ECO:0000256" key="4">
    <source>
        <dbReference type="ARBA" id="ARBA00010617"/>
    </source>
</evidence>
<dbReference type="Proteomes" id="UP000559256">
    <property type="component" value="Unassembled WGS sequence"/>
</dbReference>
<evidence type="ECO:0008006" key="17">
    <source>
        <dbReference type="Google" id="ProtNLM"/>
    </source>
</evidence>
<feature type="transmembrane region" description="Helical" evidence="14">
    <location>
        <begin position="206"/>
        <end position="230"/>
    </location>
</feature>
<keyword evidence="12 14" id="KW-0472">Membrane</keyword>
<dbReference type="GO" id="GO:0004497">
    <property type="term" value="F:monooxygenase activity"/>
    <property type="evidence" value="ECO:0007669"/>
    <property type="project" value="UniProtKB-KW"/>
</dbReference>
<keyword evidence="16" id="KW-1185">Reference proteome</keyword>
<feature type="binding site" description="axial binding residue" evidence="13">
    <location>
        <position position="484"/>
    </location>
    <ligand>
        <name>heme</name>
        <dbReference type="ChEBI" id="CHEBI:30413"/>
    </ligand>
    <ligandPart>
        <name>Fe</name>
        <dbReference type="ChEBI" id="CHEBI:18248"/>
    </ligandPart>
</feature>
<dbReference type="InterPro" id="IPR001128">
    <property type="entry name" value="Cyt_P450"/>
</dbReference>
<feature type="transmembrane region" description="Helical" evidence="14">
    <location>
        <begin position="6"/>
        <end position="28"/>
    </location>
</feature>
<evidence type="ECO:0000256" key="9">
    <source>
        <dbReference type="ARBA" id="ARBA00023002"/>
    </source>
</evidence>
<protein>
    <recommendedName>
        <fullName evidence="17">Cytochrome P450</fullName>
    </recommendedName>
</protein>
<dbReference type="InterPro" id="IPR036396">
    <property type="entry name" value="Cyt_P450_sf"/>
</dbReference>
<keyword evidence="5 13" id="KW-0349">Heme</keyword>
<dbReference type="GO" id="GO:0016020">
    <property type="term" value="C:membrane"/>
    <property type="evidence" value="ECO:0007669"/>
    <property type="project" value="UniProtKB-SubCell"/>
</dbReference>
<evidence type="ECO:0000256" key="1">
    <source>
        <dbReference type="ARBA" id="ARBA00001971"/>
    </source>
</evidence>
<evidence type="ECO:0000256" key="8">
    <source>
        <dbReference type="ARBA" id="ARBA00022989"/>
    </source>
</evidence>
<evidence type="ECO:0000313" key="15">
    <source>
        <dbReference type="EMBL" id="KAF5335263.1"/>
    </source>
</evidence>
<name>A0A8H5FG71_9AGAR</name>
<reference evidence="15 16" key="1">
    <citation type="journal article" date="2020" name="ISME J.">
        <title>Uncovering the hidden diversity of litter-decomposition mechanisms in mushroom-forming fungi.</title>
        <authorList>
            <person name="Floudas D."/>
            <person name="Bentzer J."/>
            <person name="Ahren D."/>
            <person name="Johansson T."/>
            <person name="Persson P."/>
            <person name="Tunlid A."/>
        </authorList>
    </citation>
    <scope>NUCLEOTIDE SEQUENCE [LARGE SCALE GENOMIC DNA]</scope>
    <source>
        <strain evidence="15 16">CBS 291.85</strain>
    </source>
</reference>
<keyword evidence="7 13" id="KW-0479">Metal-binding</keyword>
<dbReference type="PANTHER" id="PTHR24305">
    <property type="entry name" value="CYTOCHROME P450"/>
    <property type="match status" value="1"/>
</dbReference>
<dbReference type="Gene3D" id="1.10.630.10">
    <property type="entry name" value="Cytochrome P450"/>
    <property type="match status" value="1"/>
</dbReference>
<dbReference type="GO" id="GO:0016705">
    <property type="term" value="F:oxidoreductase activity, acting on paired donors, with incorporation or reduction of molecular oxygen"/>
    <property type="evidence" value="ECO:0007669"/>
    <property type="project" value="InterPro"/>
</dbReference>
<evidence type="ECO:0000256" key="5">
    <source>
        <dbReference type="ARBA" id="ARBA00022617"/>
    </source>
</evidence>
<accession>A0A8H5FG71</accession>
<dbReference type="PRINTS" id="PR00385">
    <property type="entry name" value="P450"/>
</dbReference>
<gene>
    <name evidence="15" type="ORF">D9758_016232</name>
</gene>
<dbReference type="GO" id="GO:0005506">
    <property type="term" value="F:iron ion binding"/>
    <property type="evidence" value="ECO:0007669"/>
    <property type="project" value="InterPro"/>
</dbReference>
<sequence>MTSLELVNSSTFTLVALATLAWASFAILRRALKRSPYNGINGPPSTSILGYRLDVNNPDGFHWHAHMTENYGHIVRLRGNVIQDDGLFITDPKALQTILIREQKNFDETDELRGGTNVSTVSVSGKEHKNLRRIIDPAVTSANISKLFPVFYEIGDQFMNSIDVTAGEGSTNIDIIQFLSRSTLEFIGRGGLGHSFRSFEKDSAEYIIFHSAIHALFPTMTRLFFIFPFFESWRNMRPVRLRKALYNAIDYLPWPSARKFKHLIDTMHSTYHDIYNDKKRAFEKGVLDEDVKDMTSLSFKTNASLPESEKFSDQLVISSMSVLTLGGQETTTGALSRHILMLAQHPEEQQKIRDEIKGAAEALGRDFTYEELNALPYLDCFVKEVLRLYPPVPFLWRTTKQDTIVPLEFPIENLGSNSTMDKILITKGTTICIGIAAANRSSRIYGPNAHDFKPERWLQPDGGQLKTYGAYSNTYTFLAGSRACPGMRFAVIEIKLILFVLLRKYALSVTNDEIEWKMGGITFTPYVKGDDIHPCAPVKLTRLPEH</sequence>
<evidence type="ECO:0000256" key="3">
    <source>
        <dbReference type="ARBA" id="ARBA00004721"/>
    </source>
</evidence>
<keyword evidence="10 13" id="KW-0408">Iron</keyword>
<evidence type="ECO:0000256" key="2">
    <source>
        <dbReference type="ARBA" id="ARBA00004370"/>
    </source>
</evidence>
<evidence type="ECO:0000256" key="14">
    <source>
        <dbReference type="SAM" id="Phobius"/>
    </source>
</evidence>
<dbReference type="GO" id="GO:0020037">
    <property type="term" value="F:heme binding"/>
    <property type="evidence" value="ECO:0007669"/>
    <property type="project" value="InterPro"/>
</dbReference>
<organism evidence="15 16">
    <name type="scientific">Tetrapyrgos nigripes</name>
    <dbReference type="NCBI Taxonomy" id="182062"/>
    <lineage>
        <taxon>Eukaryota</taxon>
        <taxon>Fungi</taxon>
        <taxon>Dikarya</taxon>
        <taxon>Basidiomycota</taxon>
        <taxon>Agaricomycotina</taxon>
        <taxon>Agaricomycetes</taxon>
        <taxon>Agaricomycetidae</taxon>
        <taxon>Agaricales</taxon>
        <taxon>Marasmiineae</taxon>
        <taxon>Marasmiaceae</taxon>
        <taxon>Tetrapyrgos</taxon>
    </lineage>
</organism>
<evidence type="ECO:0000256" key="10">
    <source>
        <dbReference type="ARBA" id="ARBA00023004"/>
    </source>
</evidence>
<comment type="similarity">
    <text evidence="4">Belongs to the cytochrome P450 family.</text>
</comment>
<keyword evidence="6 14" id="KW-0812">Transmembrane</keyword>
<dbReference type="SUPFAM" id="SSF48264">
    <property type="entry name" value="Cytochrome P450"/>
    <property type="match status" value="1"/>
</dbReference>
<dbReference type="AlphaFoldDB" id="A0A8H5FG71"/>
<dbReference type="PRINTS" id="PR00465">
    <property type="entry name" value="EP450IV"/>
</dbReference>
<evidence type="ECO:0000256" key="13">
    <source>
        <dbReference type="PIRSR" id="PIRSR602403-1"/>
    </source>
</evidence>
<evidence type="ECO:0000256" key="7">
    <source>
        <dbReference type="ARBA" id="ARBA00022723"/>
    </source>
</evidence>
<dbReference type="InterPro" id="IPR050121">
    <property type="entry name" value="Cytochrome_P450_monoxygenase"/>
</dbReference>
<dbReference type="Pfam" id="PF00067">
    <property type="entry name" value="p450"/>
    <property type="match status" value="1"/>
</dbReference>
<keyword evidence="11" id="KW-0503">Monooxygenase</keyword>